<evidence type="ECO:0000313" key="2">
    <source>
        <dbReference type="Proteomes" id="UP001333102"/>
    </source>
</evidence>
<dbReference type="EMBL" id="CP141614">
    <property type="protein sequence ID" value="WRP13696.1"/>
    <property type="molecule type" value="Genomic_DNA"/>
</dbReference>
<gene>
    <name evidence="1" type="ORF">VLY81_09615</name>
</gene>
<evidence type="ECO:0000313" key="1">
    <source>
        <dbReference type="EMBL" id="WRP13696.1"/>
    </source>
</evidence>
<sequence>MERREARMLVVTLVRELNRVQSWSGATHVQKCVFFLRELTRVPVPYEFVIYHYGPFSFDLDDDLAFMRMRGWLEVESGDGYGVHYHPGPQAPGELPESVARFHDSVRWVAERFGKAEAKRLELLATSFYVWKRMGTGGEAPREPDVIAAVKGLKPHFSEAAIGAALQELHAIQRCLT</sequence>
<name>A0ABZ1BML6_9FIRM</name>
<accession>A0ABZ1BML6</accession>
<keyword evidence="2" id="KW-1185">Reference proteome</keyword>
<reference evidence="2" key="1">
    <citation type="submission" date="2023-12" db="EMBL/GenBank/DDBJ databases">
        <title>Novel isolates from deep terrestrial aquifers shed light on the physiology and ecology of the class Limnochordia.</title>
        <authorList>
            <person name="Karnachuk O.V."/>
            <person name="Lukina A.P."/>
            <person name="Avakyan M.R."/>
            <person name="Kadnikov V."/>
            <person name="Begmatov S."/>
            <person name="Beletsky A.V."/>
            <person name="Mardanov A.V."/>
            <person name="Ravin N.V."/>
        </authorList>
    </citation>
    <scope>NUCLEOTIDE SEQUENCE [LARGE SCALE GENOMIC DNA]</scope>
    <source>
        <strain evidence="2">LN</strain>
    </source>
</reference>
<dbReference type="RefSeq" id="WP_324667941.1">
    <property type="nucleotide sequence ID" value="NZ_CP141614.1"/>
</dbReference>
<organism evidence="1 2">
    <name type="scientific">Geochorda subterranea</name>
    <dbReference type="NCBI Taxonomy" id="3109564"/>
    <lineage>
        <taxon>Bacteria</taxon>
        <taxon>Bacillati</taxon>
        <taxon>Bacillota</taxon>
        <taxon>Limnochordia</taxon>
        <taxon>Limnochordales</taxon>
        <taxon>Geochordaceae</taxon>
        <taxon>Geochorda</taxon>
    </lineage>
</organism>
<dbReference type="Proteomes" id="UP001333102">
    <property type="component" value="Chromosome"/>
</dbReference>
<proteinExistence type="predicted"/>
<protein>
    <recommendedName>
        <fullName evidence="3">Antitoxin SocA-like Panacea domain-containing protein</fullName>
    </recommendedName>
</protein>
<evidence type="ECO:0008006" key="3">
    <source>
        <dbReference type="Google" id="ProtNLM"/>
    </source>
</evidence>